<evidence type="ECO:0000256" key="13">
    <source>
        <dbReference type="HAMAP-Rule" id="MF_00384"/>
    </source>
</evidence>
<dbReference type="Pfam" id="PF00288">
    <property type="entry name" value="GHMP_kinases_N"/>
    <property type="match status" value="1"/>
</dbReference>
<organism evidence="15 16">
    <name type="scientific">Fructilactobacillus carniphilus</name>
    <dbReference type="NCBI Taxonomy" id="2940297"/>
    <lineage>
        <taxon>Bacteria</taxon>
        <taxon>Bacillati</taxon>
        <taxon>Bacillota</taxon>
        <taxon>Bacilli</taxon>
        <taxon>Lactobacillales</taxon>
        <taxon>Lactobacillaceae</taxon>
        <taxon>Fructilactobacillus</taxon>
    </lineage>
</organism>
<keyword evidence="9 13" id="KW-0418">Kinase</keyword>
<dbReference type="PIRSF" id="PIRSF000676">
    <property type="entry name" value="Homoser_kin"/>
    <property type="match status" value="1"/>
</dbReference>
<gene>
    <name evidence="13 15" type="primary">thrB</name>
    <name evidence="15" type="ORF">M3M37_00805</name>
</gene>
<evidence type="ECO:0000256" key="12">
    <source>
        <dbReference type="ARBA" id="ARBA00049954"/>
    </source>
</evidence>
<dbReference type="EC" id="2.7.1.39" evidence="3 13"/>
<keyword evidence="13" id="KW-0963">Cytoplasm</keyword>
<keyword evidence="8 13" id="KW-0547">Nucleotide-binding</keyword>
<dbReference type="PRINTS" id="PR00958">
    <property type="entry name" value="HOMSERKINASE"/>
</dbReference>
<evidence type="ECO:0000256" key="5">
    <source>
        <dbReference type="ARBA" id="ARBA00022605"/>
    </source>
</evidence>
<comment type="similarity">
    <text evidence="2 13">Belongs to the GHMP kinase family. Homoserine kinase subfamily.</text>
</comment>
<comment type="catalytic activity">
    <reaction evidence="11 13">
        <text>L-homoserine + ATP = O-phospho-L-homoserine + ADP + H(+)</text>
        <dbReference type="Rhea" id="RHEA:13985"/>
        <dbReference type="ChEBI" id="CHEBI:15378"/>
        <dbReference type="ChEBI" id="CHEBI:30616"/>
        <dbReference type="ChEBI" id="CHEBI:57476"/>
        <dbReference type="ChEBI" id="CHEBI:57590"/>
        <dbReference type="ChEBI" id="CHEBI:456216"/>
        <dbReference type="EC" id="2.7.1.39"/>
    </reaction>
</comment>
<evidence type="ECO:0000256" key="9">
    <source>
        <dbReference type="ARBA" id="ARBA00022777"/>
    </source>
</evidence>
<dbReference type="NCBIfam" id="TIGR00191">
    <property type="entry name" value="thrB"/>
    <property type="match status" value="1"/>
</dbReference>
<dbReference type="PANTHER" id="PTHR20861:SF1">
    <property type="entry name" value="HOMOSERINE KINASE"/>
    <property type="match status" value="1"/>
</dbReference>
<comment type="subcellular location">
    <subcellularLocation>
        <location evidence="13">Cytoplasm</location>
    </subcellularLocation>
</comment>
<keyword evidence="10 13" id="KW-0067">ATP-binding</keyword>
<feature type="binding site" evidence="13">
    <location>
        <begin position="81"/>
        <end position="91"/>
    </location>
    <ligand>
        <name>ATP</name>
        <dbReference type="ChEBI" id="CHEBI:30616"/>
    </ligand>
</feature>
<reference evidence="15" key="1">
    <citation type="submission" date="2022-05" db="EMBL/GenBank/DDBJ databases">
        <authorList>
            <person name="Oliphant S.A."/>
            <person name="Watson-Haigh N.S."/>
            <person name="Sumby K.M."/>
            <person name="Gardner J.M."/>
            <person name="Jiranek V."/>
        </authorList>
    </citation>
    <scope>NUCLEOTIDE SEQUENCE</scope>
    <source>
        <strain evidence="15">KI4_A6</strain>
    </source>
</reference>
<dbReference type="HAMAP" id="MF_00384">
    <property type="entry name" value="Homoser_kinase"/>
    <property type="match status" value="1"/>
</dbReference>
<evidence type="ECO:0000256" key="8">
    <source>
        <dbReference type="ARBA" id="ARBA00022741"/>
    </source>
</evidence>
<accession>A0ABY5BWC4</accession>
<proteinExistence type="inferred from homology"/>
<dbReference type="InterPro" id="IPR000870">
    <property type="entry name" value="Homoserine_kinase"/>
</dbReference>
<evidence type="ECO:0000256" key="4">
    <source>
        <dbReference type="ARBA" id="ARBA00017858"/>
    </source>
</evidence>
<dbReference type="PROSITE" id="PS00627">
    <property type="entry name" value="GHMP_KINASES_ATP"/>
    <property type="match status" value="1"/>
</dbReference>
<evidence type="ECO:0000313" key="15">
    <source>
        <dbReference type="EMBL" id="USS90799.1"/>
    </source>
</evidence>
<dbReference type="Gene3D" id="3.30.70.890">
    <property type="entry name" value="GHMP kinase, C-terminal domain"/>
    <property type="match status" value="1"/>
</dbReference>
<protein>
    <recommendedName>
        <fullName evidence="4 13">Homoserine kinase</fullName>
        <shortName evidence="13">HK</shortName>
        <shortName evidence="13">HSK</shortName>
        <ecNumber evidence="3 13">2.7.1.39</ecNumber>
    </recommendedName>
</protein>
<dbReference type="InterPro" id="IPR006204">
    <property type="entry name" value="GHMP_kinase_N_dom"/>
</dbReference>
<dbReference type="GO" id="GO:0004413">
    <property type="term" value="F:homoserine kinase activity"/>
    <property type="evidence" value="ECO:0007669"/>
    <property type="project" value="UniProtKB-EC"/>
</dbReference>
<dbReference type="Gene3D" id="3.30.230.10">
    <property type="match status" value="1"/>
</dbReference>
<evidence type="ECO:0000256" key="6">
    <source>
        <dbReference type="ARBA" id="ARBA00022679"/>
    </source>
</evidence>
<keyword evidence="5 13" id="KW-0028">Amino-acid biosynthesis</keyword>
<dbReference type="InterPro" id="IPR020568">
    <property type="entry name" value="Ribosomal_Su5_D2-typ_SF"/>
</dbReference>
<dbReference type="InterPro" id="IPR036554">
    <property type="entry name" value="GHMP_kinase_C_sf"/>
</dbReference>
<comment type="pathway">
    <text evidence="1 13">Amino-acid biosynthesis; L-threonine biosynthesis; L-threonine from L-aspartate: step 4/5.</text>
</comment>
<evidence type="ECO:0000256" key="1">
    <source>
        <dbReference type="ARBA" id="ARBA00005015"/>
    </source>
</evidence>
<evidence type="ECO:0000256" key="2">
    <source>
        <dbReference type="ARBA" id="ARBA00007370"/>
    </source>
</evidence>
<keyword evidence="16" id="KW-1185">Reference proteome</keyword>
<dbReference type="EMBL" id="CP097121">
    <property type="protein sequence ID" value="USS90799.1"/>
    <property type="molecule type" value="Genomic_DNA"/>
</dbReference>
<dbReference type="PANTHER" id="PTHR20861">
    <property type="entry name" value="HOMOSERINE/4-DIPHOSPHOCYTIDYL-2-C-METHYL-D-ERYTHRITOL KINASE"/>
    <property type="match status" value="1"/>
</dbReference>
<evidence type="ECO:0000256" key="11">
    <source>
        <dbReference type="ARBA" id="ARBA00049375"/>
    </source>
</evidence>
<name>A0ABY5BWC4_9LACO</name>
<dbReference type="InterPro" id="IPR014721">
    <property type="entry name" value="Ribsml_uS5_D2-typ_fold_subgr"/>
</dbReference>
<dbReference type="SUPFAM" id="SSF55060">
    <property type="entry name" value="GHMP Kinase, C-terminal domain"/>
    <property type="match status" value="1"/>
</dbReference>
<dbReference type="Proteomes" id="UP001056164">
    <property type="component" value="Chromosome"/>
</dbReference>
<evidence type="ECO:0000256" key="3">
    <source>
        <dbReference type="ARBA" id="ARBA00012078"/>
    </source>
</evidence>
<sequence>MIKVTVPATSANLGVGYDCLGLAFDLRATFQFQPASKLTITGCPEQFQNENNLVYRAFQAGCEALGDPVPPLAIKIDSPIPVSRGLGSSATCIVAGLAAAGEWFQTPFTQNELVQLATDFEGHPDNVTPAIYGGLCAGVQTDEGISVLSYPVADDLDFLAIVPDFTVSTDEARALLPNSVSYATATHQISHSLLLVRALMTGNLFDLRLALDDRLHEPYRKKLIANYDVVAEACDYFESSLYISGSGSTLIAITDDTPTRGMLRQKLMKQLPDWKIFPFAVDTAGIQVERE</sequence>
<evidence type="ECO:0000256" key="7">
    <source>
        <dbReference type="ARBA" id="ARBA00022697"/>
    </source>
</evidence>
<comment type="function">
    <text evidence="12 13">Catalyzes the ATP-dependent phosphorylation of L-homoserine to L-homoserine phosphate.</text>
</comment>
<feature type="domain" description="GHMP kinase N-terminal" evidence="14">
    <location>
        <begin position="52"/>
        <end position="134"/>
    </location>
</feature>
<evidence type="ECO:0000259" key="14">
    <source>
        <dbReference type="Pfam" id="PF00288"/>
    </source>
</evidence>
<keyword evidence="6 13" id="KW-0808">Transferase</keyword>
<dbReference type="RefSeq" id="WP_252795295.1">
    <property type="nucleotide sequence ID" value="NZ_CP097121.1"/>
</dbReference>
<dbReference type="InterPro" id="IPR006203">
    <property type="entry name" value="GHMP_knse_ATP-bd_CS"/>
</dbReference>
<evidence type="ECO:0000256" key="10">
    <source>
        <dbReference type="ARBA" id="ARBA00022840"/>
    </source>
</evidence>
<evidence type="ECO:0000313" key="16">
    <source>
        <dbReference type="Proteomes" id="UP001056164"/>
    </source>
</evidence>
<dbReference type="SUPFAM" id="SSF54211">
    <property type="entry name" value="Ribosomal protein S5 domain 2-like"/>
    <property type="match status" value="1"/>
</dbReference>
<keyword evidence="7 13" id="KW-0791">Threonine biosynthesis</keyword>